<dbReference type="AlphaFoldDB" id="A0AA87UVZ6"/>
<sequence>MLFLLAALVVVEFVAWLILSMWGWTIGSQWGDTAGAIGALAAFALVVLAWATLAARRAKVPQGVKWVAKAVILGGAVATLAATGQIPAAIGLGVVTLVLVLVCETKPVRETLDVLAKPREA</sequence>
<evidence type="ECO:0000313" key="3">
    <source>
        <dbReference type="Proteomes" id="UP000321749"/>
    </source>
</evidence>
<keyword evidence="1" id="KW-0472">Membrane</keyword>
<feature type="transmembrane region" description="Helical" evidence="1">
    <location>
        <begin position="5"/>
        <end position="24"/>
    </location>
</feature>
<keyword evidence="3" id="KW-1185">Reference proteome</keyword>
<proteinExistence type="predicted"/>
<feature type="transmembrane region" description="Helical" evidence="1">
    <location>
        <begin position="66"/>
        <end position="82"/>
    </location>
</feature>
<evidence type="ECO:0000313" key="2">
    <source>
        <dbReference type="EMBL" id="GEK78977.1"/>
    </source>
</evidence>
<accession>A0AA87UVZ6</accession>
<reference evidence="2 3" key="1">
    <citation type="submission" date="2019-07" db="EMBL/GenBank/DDBJ databases">
        <title>Whole genome shotgun sequence of Agrococcus baldri NBRC 103055.</title>
        <authorList>
            <person name="Hosoyama A."/>
            <person name="Uohara A."/>
            <person name="Ohji S."/>
            <person name="Ichikawa N."/>
        </authorList>
    </citation>
    <scope>NUCLEOTIDE SEQUENCE [LARGE SCALE GENOMIC DNA]</scope>
    <source>
        <strain evidence="2 3">NBRC 103055</strain>
    </source>
</reference>
<evidence type="ECO:0000256" key="1">
    <source>
        <dbReference type="SAM" id="Phobius"/>
    </source>
</evidence>
<gene>
    <name evidence="2" type="ORF">ABA31_03280</name>
</gene>
<dbReference type="Pfam" id="PF10823">
    <property type="entry name" value="DUF2568"/>
    <property type="match status" value="1"/>
</dbReference>
<dbReference type="InterPro" id="IPR021214">
    <property type="entry name" value="DUF2568"/>
</dbReference>
<feature type="transmembrane region" description="Helical" evidence="1">
    <location>
        <begin position="88"/>
        <end position="105"/>
    </location>
</feature>
<comment type="caution">
    <text evidence="2">The sequence shown here is derived from an EMBL/GenBank/DDBJ whole genome shotgun (WGS) entry which is preliminary data.</text>
</comment>
<dbReference type="EMBL" id="BJUU01000002">
    <property type="protein sequence ID" value="GEK78977.1"/>
    <property type="molecule type" value="Genomic_DNA"/>
</dbReference>
<organism evidence="2 3">
    <name type="scientific">Agrococcus baldri</name>
    <dbReference type="NCBI Taxonomy" id="153730"/>
    <lineage>
        <taxon>Bacteria</taxon>
        <taxon>Bacillati</taxon>
        <taxon>Actinomycetota</taxon>
        <taxon>Actinomycetes</taxon>
        <taxon>Micrococcales</taxon>
        <taxon>Microbacteriaceae</taxon>
        <taxon>Agrococcus</taxon>
    </lineage>
</organism>
<keyword evidence="1" id="KW-1133">Transmembrane helix</keyword>
<protein>
    <submittedName>
        <fullName evidence="2">Uncharacterized protein</fullName>
    </submittedName>
</protein>
<name>A0AA87UVZ6_9MICO</name>
<dbReference type="Proteomes" id="UP000321749">
    <property type="component" value="Unassembled WGS sequence"/>
</dbReference>
<feature type="transmembrane region" description="Helical" evidence="1">
    <location>
        <begin position="36"/>
        <end position="54"/>
    </location>
</feature>
<keyword evidence="1" id="KW-0812">Transmembrane</keyword>